<evidence type="ECO:0000256" key="2">
    <source>
        <dbReference type="ARBA" id="ARBA00024195"/>
    </source>
</evidence>
<evidence type="ECO:0000259" key="4">
    <source>
        <dbReference type="PROSITE" id="PS50240"/>
    </source>
</evidence>
<accession>A0A8S9XC95</accession>
<dbReference type="GO" id="GO:0006508">
    <property type="term" value="P:proteolysis"/>
    <property type="evidence" value="ECO:0007669"/>
    <property type="project" value="InterPro"/>
</dbReference>
<dbReference type="SMART" id="SM00020">
    <property type="entry name" value="Tryp_SPc"/>
    <property type="match status" value="1"/>
</dbReference>
<dbReference type="PROSITE" id="PS50240">
    <property type="entry name" value="TRYPSIN_DOM"/>
    <property type="match status" value="1"/>
</dbReference>
<feature type="signal peptide" evidence="3">
    <location>
        <begin position="1"/>
        <end position="28"/>
    </location>
</feature>
<evidence type="ECO:0000313" key="6">
    <source>
        <dbReference type="Proteomes" id="UP000466442"/>
    </source>
</evidence>
<dbReference type="InterPro" id="IPR051487">
    <property type="entry name" value="Ser/Thr_Proteases_Immune/Dev"/>
</dbReference>
<dbReference type="GO" id="GO:0004252">
    <property type="term" value="F:serine-type endopeptidase activity"/>
    <property type="evidence" value="ECO:0007669"/>
    <property type="project" value="InterPro"/>
</dbReference>
<proteinExistence type="inferred from homology"/>
<comment type="similarity">
    <text evidence="2">Belongs to the peptidase S1 family. CLIP subfamily.</text>
</comment>
<evidence type="ECO:0000256" key="1">
    <source>
        <dbReference type="ARBA" id="ARBA00023157"/>
    </source>
</evidence>
<evidence type="ECO:0000256" key="3">
    <source>
        <dbReference type="SAM" id="SignalP"/>
    </source>
</evidence>
<dbReference type="EMBL" id="WIXP02000008">
    <property type="protein sequence ID" value="KAF6206690.1"/>
    <property type="molecule type" value="Genomic_DNA"/>
</dbReference>
<name>A0A8S9XC95_APOLU</name>
<comment type="caution">
    <text evidence="5">The sequence shown here is derived from an EMBL/GenBank/DDBJ whole genome shotgun (WGS) entry which is preliminary data.</text>
</comment>
<dbReference type="InterPro" id="IPR001254">
    <property type="entry name" value="Trypsin_dom"/>
</dbReference>
<dbReference type="Gene3D" id="2.40.10.10">
    <property type="entry name" value="Trypsin-like serine proteases"/>
    <property type="match status" value="1"/>
</dbReference>
<dbReference type="SUPFAM" id="SSF50494">
    <property type="entry name" value="Trypsin-like serine proteases"/>
    <property type="match status" value="1"/>
</dbReference>
<sequence>MYATTCQLRMVCLRSLMLLVLSLQFVTSNKDIGARRRRIINGEDLRDYSGYLVTNYFTWISNTHFCGTFDSFGSFFTNVKSIFVDYSEKGYWECYANSQNLKCGGALLTPKIVQTACHCVGAGVGTIVDGVERYKAHDPFADMITVFSGFTSTDDMYKGYTSQLFIIHERCSEKHGIILFDFGLIGLKTSIDTAFNPIKLAPLYSEKTLNRIWADVNVKEPTCLFVGFGRFVSIDSLTKPVSMQHTWKVLQNYRRCYSWTTINRYGFNYTTDGTWSCFLHVHDTNSIVYKGDSGSPVTCNNDYVGVNSATILNFKIPIHPKLHYDPKRIITPLITVSPTIFTPFVNTAEQRPALISQLNDQVKLRENARTLFRDEISPP</sequence>
<feature type="chain" id="PRO_5035743258" description="Peptidase S1 domain-containing protein" evidence="3">
    <location>
        <begin position="29"/>
        <end position="379"/>
    </location>
</feature>
<reference evidence="5" key="1">
    <citation type="journal article" date="2021" name="Mol. Ecol. Resour.">
        <title>Apolygus lucorum genome provides insights into omnivorousness and mesophyll feeding.</title>
        <authorList>
            <person name="Liu Y."/>
            <person name="Liu H."/>
            <person name="Wang H."/>
            <person name="Huang T."/>
            <person name="Liu B."/>
            <person name="Yang B."/>
            <person name="Yin L."/>
            <person name="Li B."/>
            <person name="Zhang Y."/>
            <person name="Zhang S."/>
            <person name="Jiang F."/>
            <person name="Zhang X."/>
            <person name="Ren Y."/>
            <person name="Wang B."/>
            <person name="Wang S."/>
            <person name="Lu Y."/>
            <person name="Wu K."/>
            <person name="Fan W."/>
            <person name="Wang G."/>
        </authorList>
    </citation>
    <scope>NUCLEOTIDE SEQUENCE</scope>
    <source>
        <strain evidence="5">12Hb</strain>
    </source>
</reference>
<keyword evidence="1" id="KW-1015">Disulfide bond</keyword>
<dbReference type="AlphaFoldDB" id="A0A8S9XC95"/>
<dbReference type="Proteomes" id="UP000466442">
    <property type="component" value="Unassembled WGS sequence"/>
</dbReference>
<dbReference type="PANTHER" id="PTHR24256">
    <property type="entry name" value="TRYPTASE-RELATED"/>
    <property type="match status" value="1"/>
</dbReference>
<keyword evidence="6" id="KW-1185">Reference proteome</keyword>
<keyword evidence="3" id="KW-0732">Signal</keyword>
<protein>
    <recommendedName>
        <fullName evidence="4">Peptidase S1 domain-containing protein</fullName>
    </recommendedName>
</protein>
<organism evidence="5 6">
    <name type="scientific">Apolygus lucorum</name>
    <name type="common">Small green plant bug</name>
    <name type="synonym">Lygocoris lucorum</name>
    <dbReference type="NCBI Taxonomy" id="248454"/>
    <lineage>
        <taxon>Eukaryota</taxon>
        <taxon>Metazoa</taxon>
        <taxon>Ecdysozoa</taxon>
        <taxon>Arthropoda</taxon>
        <taxon>Hexapoda</taxon>
        <taxon>Insecta</taxon>
        <taxon>Pterygota</taxon>
        <taxon>Neoptera</taxon>
        <taxon>Paraneoptera</taxon>
        <taxon>Hemiptera</taxon>
        <taxon>Heteroptera</taxon>
        <taxon>Panheteroptera</taxon>
        <taxon>Cimicomorpha</taxon>
        <taxon>Miridae</taxon>
        <taxon>Mirini</taxon>
        <taxon>Apolygus</taxon>
    </lineage>
</organism>
<gene>
    <name evidence="5" type="ORF">GE061_017926</name>
</gene>
<evidence type="ECO:0000313" key="5">
    <source>
        <dbReference type="EMBL" id="KAF6206690.1"/>
    </source>
</evidence>
<dbReference type="InterPro" id="IPR043504">
    <property type="entry name" value="Peptidase_S1_PA_chymotrypsin"/>
</dbReference>
<dbReference type="Pfam" id="PF00089">
    <property type="entry name" value="Trypsin"/>
    <property type="match status" value="1"/>
</dbReference>
<feature type="domain" description="Peptidase S1" evidence="4">
    <location>
        <begin position="39"/>
        <end position="350"/>
    </location>
</feature>
<dbReference type="InterPro" id="IPR009003">
    <property type="entry name" value="Peptidase_S1_PA"/>
</dbReference>